<evidence type="ECO:0000313" key="2">
    <source>
        <dbReference type="EMBL" id="KAL3764560.1"/>
    </source>
</evidence>
<reference evidence="2 3" key="1">
    <citation type="submission" date="2024-10" db="EMBL/GenBank/DDBJ databases">
        <title>Updated reference genomes for cyclostephanoid diatoms.</title>
        <authorList>
            <person name="Roberts W.R."/>
            <person name="Alverson A.J."/>
        </authorList>
    </citation>
    <scope>NUCLEOTIDE SEQUENCE [LARGE SCALE GENOMIC DNA]</scope>
    <source>
        <strain evidence="2 3">AJA010-31</strain>
    </source>
</reference>
<feature type="compositionally biased region" description="Basic and acidic residues" evidence="1">
    <location>
        <begin position="10"/>
        <end position="19"/>
    </location>
</feature>
<keyword evidence="3" id="KW-1185">Reference proteome</keyword>
<dbReference type="Proteomes" id="UP001530400">
    <property type="component" value="Unassembled WGS sequence"/>
</dbReference>
<proteinExistence type="predicted"/>
<evidence type="ECO:0000313" key="3">
    <source>
        <dbReference type="Proteomes" id="UP001530400"/>
    </source>
</evidence>
<organism evidence="2 3">
    <name type="scientific">Cyclotella atomus</name>
    <dbReference type="NCBI Taxonomy" id="382360"/>
    <lineage>
        <taxon>Eukaryota</taxon>
        <taxon>Sar</taxon>
        <taxon>Stramenopiles</taxon>
        <taxon>Ochrophyta</taxon>
        <taxon>Bacillariophyta</taxon>
        <taxon>Coscinodiscophyceae</taxon>
        <taxon>Thalassiosirophycidae</taxon>
        <taxon>Stephanodiscales</taxon>
        <taxon>Stephanodiscaceae</taxon>
        <taxon>Cyclotella</taxon>
    </lineage>
</organism>
<dbReference type="EMBL" id="JALLPJ020001417">
    <property type="protein sequence ID" value="KAL3764560.1"/>
    <property type="molecule type" value="Genomic_DNA"/>
</dbReference>
<dbReference type="AlphaFoldDB" id="A0ABD3MKG2"/>
<accession>A0ABD3MKG2</accession>
<feature type="region of interest" description="Disordered" evidence="1">
    <location>
        <begin position="1"/>
        <end position="28"/>
    </location>
</feature>
<sequence>MRILRSTKAHPRESSEKQNDSINAHTSTSSIKVKTIRDEITQEVDVSLLSSSELTYLKTQDPFLWYSIPQVRTAEMKGDEIDTVSLASSIKSKCTAPISRSRRISTECHPGCLIQPDFFRDLDSAKLSKVDFQVAEVADMDEESEDWDVDMLDACKSLFDE</sequence>
<protein>
    <submittedName>
        <fullName evidence="2">Uncharacterized protein</fullName>
    </submittedName>
</protein>
<gene>
    <name evidence="2" type="ORF">ACHAWO_007931</name>
</gene>
<name>A0ABD3MKG2_9STRA</name>
<comment type="caution">
    <text evidence="2">The sequence shown here is derived from an EMBL/GenBank/DDBJ whole genome shotgun (WGS) entry which is preliminary data.</text>
</comment>
<evidence type="ECO:0000256" key="1">
    <source>
        <dbReference type="SAM" id="MobiDB-lite"/>
    </source>
</evidence>